<dbReference type="GO" id="GO:0015031">
    <property type="term" value="P:protein transport"/>
    <property type="evidence" value="ECO:0007669"/>
    <property type="project" value="UniProtKB-KW"/>
</dbReference>
<comment type="caution">
    <text evidence="9">The sequence shown here is derived from an EMBL/GenBank/DDBJ whole genome shotgun (WGS) entry which is preliminary data.</text>
</comment>
<keyword evidence="2 8" id="KW-0813">Transport</keyword>
<dbReference type="InParanoid" id="A0A2V0PLD8"/>
<evidence type="ECO:0000313" key="9">
    <source>
        <dbReference type="EMBL" id="GBG00592.1"/>
    </source>
</evidence>
<comment type="subcellular location">
    <subcellularLocation>
        <location evidence="1 8">Membrane</location>
        <topology evidence="1 8">Multi-pass membrane protein</topology>
    </subcellularLocation>
</comment>
<feature type="transmembrane region" description="Helical" evidence="8">
    <location>
        <begin position="109"/>
        <end position="127"/>
    </location>
</feature>
<dbReference type="InterPro" id="IPR011691">
    <property type="entry name" value="Vesicle_transpt_SFT2"/>
</dbReference>
<keyword evidence="10" id="KW-1185">Reference proteome</keyword>
<dbReference type="GO" id="GO:0012505">
    <property type="term" value="C:endomembrane system"/>
    <property type="evidence" value="ECO:0007669"/>
    <property type="project" value="UniProtKB-ARBA"/>
</dbReference>
<sequence>MFSKLGAKLGLASAPAEPPGLPQQLVASATAALEDATPTLSWRQRAIGFGVCFGVGMLFSFLSLISLWTFQLTGFAVLYSLGAILSLASTAFLMGPCRQLKSMMQSGRWIATTVYLAAIVGTLAVAFNVKGALGALLVLVLLVIQLAAFVWYALTYVPGGTAFLGRMVGIK</sequence>
<organism evidence="9 10">
    <name type="scientific">Raphidocelis subcapitata</name>
    <dbReference type="NCBI Taxonomy" id="307507"/>
    <lineage>
        <taxon>Eukaryota</taxon>
        <taxon>Viridiplantae</taxon>
        <taxon>Chlorophyta</taxon>
        <taxon>core chlorophytes</taxon>
        <taxon>Chlorophyceae</taxon>
        <taxon>CS clade</taxon>
        <taxon>Sphaeropleales</taxon>
        <taxon>Selenastraceae</taxon>
        <taxon>Raphidocelis</taxon>
    </lineage>
</organism>
<dbReference type="Proteomes" id="UP000247498">
    <property type="component" value="Unassembled WGS sequence"/>
</dbReference>
<name>A0A2V0PLD8_9CHLO</name>
<keyword evidence="4 8" id="KW-0653">Protein transport</keyword>
<evidence type="ECO:0000256" key="7">
    <source>
        <dbReference type="ARBA" id="ARBA00025800"/>
    </source>
</evidence>
<dbReference type="FunCoup" id="A0A2V0PLD8">
    <property type="interactions" value="1897"/>
</dbReference>
<dbReference type="PANTHER" id="PTHR23137:SF6">
    <property type="entry name" value="VESICLE TRANSPORT PROTEIN"/>
    <property type="match status" value="1"/>
</dbReference>
<dbReference type="AlphaFoldDB" id="A0A2V0PLD8"/>
<evidence type="ECO:0000256" key="8">
    <source>
        <dbReference type="RuleBase" id="RU363111"/>
    </source>
</evidence>
<evidence type="ECO:0000256" key="4">
    <source>
        <dbReference type="ARBA" id="ARBA00022927"/>
    </source>
</evidence>
<keyword evidence="3 8" id="KW-0812">Transmembrane</keyword>
<dbReference type="PANTHER" id="PTHR23137">
    <property type="entry name" value="VESICLE TRANSPORT PROTEIN-RELATED"/>
    <property type="match status" value="1"/>
</dbReference>
<proteinExistence type="inferred from homology"/>
<gene>
    <name evidence="9" type="ORF">Rsub_13323</name>
</gene>
<dbReference type="GO" id="GO:0016020">
    <property type="term" value="C:membrane"/>
    <property type="evidence" value="ECO:0007669"/>
    <property type="project" value="UniProtKB-SubCell"/>
</dbReference>
<dbReference type="Pfam" id="PF04178">
    <property type="entry name" value="Got1"/>
    <property type="match status" value="1"/>
</dbReference>
<protein>
    <recommendedName>
        <fullName evidence="8">Vesicle transport protein</fullName>
    </recommendedName>
</protein>
<reference evidence="9 10" key="1">
    <citation type="journal article" date="2018" name="Sci. Rep.">
        <title>Raphidocelis subcapitata (=Pseudokirchneriella subcapitata) provides an insight into genome evolution and environmental adaptations in the Sphaeropleales.</title>
        <authorList>
            <person name="Suzuki S."/>
            <person name="Yamaguchi H."/>
            <person name="Nakajima N."/>
            <person name="Kawachi M."/>
        </authorList>
    </citation>
    <scope>NUCLEOTIDE SEQUENCE [LARGE SCALE GENOMIC DNA]</scope>
    <source>
        <strain evidence="9 10">NIES-35</strain>
    </source>
</reference>
<keyword evidence="6 8" id="KW-0472">Membrane</keyword>
<evidence type="ECO:0000256" key="5">
    <source>
        <dbReference type="ARBA" id="ARBA00022989"/>
    </source>
</evidence>
<dbReference type="GO" id="GO:0005737">
    <property type="term" value="C:cytoplasm"/>
    <property type="evidence" value="ECO:0007669"/>
    <property type="project" value="UniProtKB-ARBA"/>
</dbReference>
<accession>A0A2V0PLD8</accession>
<keyword evidence="5 8" id="KW-1133">Transmembrane helix</keyword>
<dbReference type="EMBL" id="BDRX01000255">
    <property type="protein sequence ID" value="GBG00592.1"/>
    <property type="molecule type" value="Genomic_DNA"/>
</dbReference>
<dbReference type="STRING" id="307507.A0A2V0PLD8"/>
<feature type="transmembrane region" description="Helical" evidence="8">
    <location>
        <begin position="76"/>
        <end position="97"/>
    </location>
</feature>
<evidence type="ECO:0000256" key="2">
    <source>
        <dbReference type="ARBA" id="ARBA00022448"/>
    </source>
</evidence>
<dbReference type="InterPro" id="IPR007305">
    <property type="entry name" value="Vesicle_transpt_Got1/SFT2"/>
</dbReference>
<evidence type="ECO:0000313" key="10">
    <source>
        <dbReference type="Proteomes" id="UP000247498"/>
    </source>
</evidence>
<dbReference type="GO" id="GO:0016192">
    <property type="term" value="P:vesicle-mediated transport"/>
    <property type="evidence" value="ECO:0007669"/>
    <property type="project" value="InterPro"/>
</dbReference>
<evidence type="ECO:0000256" key="3">
    <source>
        <dbReference type="ARBA" id="ARBA00022692"/>
    </source>
</evidence>
<evidence type="ECO:0000256" key="6">
    <source>
        <dbReference type="ARBA" id="ARBA00023136"/>
    </source>
</evidence>
<feature type="transmembrane region" description="Helical" evidence="8">
    <location>
        <begin position="46"/>
        <end position="70"/>
    </location>
</feature>
<comment type="function">
    <text evidence="8">May be involved in fusion of retrograde transport vesicles derived from an endocytic compartment with the Golgi complex.</text>
</comment>
<feature type="transmembrane region" description="Helical" evidence="8">
    <location>
        <begin position="133"/>
        <end position="157"/>
    </location>
</feature>
<dbReference type="OrthoDB" id="73614at2759"/>
<comment type="similarity">
    <text evidence="7 8">Belongs to the SFT2 family.</text>
</comment>
<evidence type="ECO:0000256" key="1">
    <source>
        <dbReference type="ARBA" id="ARBA00004141"/>
    </source>
</evidence>